<evidence type="ECO:0000256" key="3">
    <source>
        <dbReference type="ARBA" id="ARBA00013161"/>
    </source>
</evidence>
<dbReference type="GO" id="GO:0048608">
    <property type="term" value="P:reproductive structure development"/>
    <property type="evidence" value="ECO:0007669"/>
    <property type="project" value="UniProtKB-ARBA"/>
</dbReference>
<dbReference type="Gene3D" id="3.40.50.620">
    <property type="entry name" value="HUPs"/>
    <property type="match status" value="1"/>
</dbReference>
<keyword evidence="14" id="KW-1185">Reference proteome</keyword>
<dbReference type="GO" id="GO:0005737">
    <property type="term" value="C:cytoplasm"/>
    <property type="evidence" value="ECO:0007669"/>
    <property type="project" value="UniProtKB-SubCell"/>
</dbReference>
<comment type="similarity">
    <text evidence="2 12">Belongs to the class-I aminoacyl-tRNA synthetase family.</text>
</comment>
<dbReference type="CDD" id="cd00806">
    <property type="entry name" value="TrpRS_core"/>
    <property type="match status" value="1"/>
</dbReference>
<protein>
    <recommendedName>
        <fullName evidence="4">Tryptophan--tRNA ligase, cytoplasmic</fullName>
        <ecNumber evidence="3">6.1.1.2</ecNumber>
    </recommendedName>
    <alternativeName>
        <fullName evidence="11">Tryptophanyl-tRNA synthetase</fullName>
    </alternativeName>
</protein>
<dbReference type="AlphaFoldDB" id="A0A9D4VB70"/>
<dbReference type="NCBIfam" id="TIGR00233">
    <property type="entry name" value="trpS"/>
    <property type="match status" value="1"/>
</dbReference>
<evidence type="ECO:0000256" key="11">
    <source>
        <dbReference type="ARBA" id="ARBA00030268"/>
    </source>
</evidence>
<organism evidence="13 14">
    <name type="scientific">Adiantum capillus-veneris</name>
    <name type="common">Maidenhair fern</name>
    <dbReference type="NCBI Taxonomy" id="13818"/>
    <lineage>
        <taxon>Eukaryota</taxon>
        <taxon>Viridiplantae</taxon>
        <taxon>Streptophyta</taxon>
        <taxon>Embryophyta</taxon>
        <taxon>Tracheophyta</taxon>
        <taxon>Polypodiopsida</taxon>
        <taxon>Polypodiidae</taxon>
        <taxon>Polypodiales</taxon>
        <taxon>Pteridineae</taxon>
        <taxon>Pteridaceae</taxon>
        <taxon>Vittarioideae</taxon>
        <taxon>Adiantum</taxon>
    </lineage>
</organism>
<dbReference type="GO" id="GO:0004830">
    <property type="term" value="F:tryptophan-tRNA ligase activity"/>
    <property type="evidence" value="ECO:0007669"/>
    <property type="project" value="UniProtKB-EC"/>
</dbReference>
<evidence type="ECO:0000256" key="10">
    <source>
        <dbReference type="ARBA" id="ARBA00023146"/>
    </source>
</evidence>
<dbReference type="InterPro" id="IPR001412">
    <property type="entry name" value="aa-tRNA-synth_I_CS"/>
</dbReference>
<reference evidence="13" key="1">
    <citation type="submission" date="2021-01" db="EMBL/GenBank/DDBJ databases">
        <title>Adiantum capillus-veneris genome.</title>
        <authorList>
            <person name="Fang Y."/>
            <person name="Liao Q."/>
        </authorList>
    </citation>
    <scope>NUCLEOTIDE SEQUENCE</scope>
    <source>
        <strain evidence="13">H3</strain>
        <tissue evidence="13">Leaf</tissue>
    </source>
</reference>
<sequence length="372" mass="42014">MAAAVDGEEEKEQKLEETLVQRVERITGKRAHPFLRRGVFFAHREFDKILDSYENGDKFYLYTGRGPSSEALHLGHLVPFLFTKYLQDAFKVPLVIQLTDDEKCIWKNISVEESRRLARENAKDIIACGFDITRTFIFCDFDYVGGNFYQNMVRIAKCVTLNQARGIFGFTGEDHIGKVSFPPVQAAPSFPTSFPHLFGEKRDIHCLIPCAIDQDPYFRMTRDVAPRIGFHKPALIESLFFPALQGESGKMSASDPNSAIYVTDSLKDIKNKINKYAFSGGGATIEEHRKNGANLEVDVPVKYLTFFLEGDEELAQIKQEYGTGRMLTGEVKGRLIEVLSGMVDRHKKARAAVTDEMVDAFMAVRPLPQMFS</sequence>
<keyword evidence="10 12" id="KW-0030">Aminoacyl-tRNA synthetase</keyword>
<keyword evidence="8 12" id="KW-0067">ATP-binding</keyword>
<dbReference type="Gene3D" id="1.10.240.10">
    <property type="entry name" value="Tyrosyl-Transfer RNA Synthetase"/>
    <property type="match status" value="1"/>
</dbReference>
<evidence type="ECO:0000256" key="5">
    <source>
        <dbReference type="ARBA" id="ARBA00022490"/>
    </source>
</evidence>
<dbReference type="InterPro" id="IPR002306">
    <property type="entry name" value="Trp-tRNA-ligase"/>
</dbReference>
<accession>A0A9D4VB70</accession>
<comment type="subcellular location">
    <subcellularLocation>
        <location evidence="1">Cytoplasm</location>
    </subcellularLocation>
</comment>
<evidence type="ECO:0000256" key="8">
    <source>
        <dbReference type="ARBA" id="ARBA00022840"/>
    </source>
</evidence>
<dbReference type="PRINTS" id="PR01039">
    <property type="entry name" value="TRNASYNTHTRP"/>
</dbReference>
<dbReference type="EMBL" id="JABFUD020000003">
    <property type="protein sequence ID" value="KAI5082257.1"/>
    <property type="molecule type" value="Genomic_DNA"/>
</dbReference>
<dbReference type="Proteomes" id="UP000886520">
    <property type="component" value="Chromosome 2"/>
</dbReference>
<evidence type="ECO:0000313" key="13">
    <source>
        <dbReference type="EMBL" id="KAI5082257.1"/>
    </source>
</evidence>
<dbReference type="FunFam" id="1.10.240.10:FF:000003">
    <property type="entry name" value="Tryptophan--tRNA ligase, cytoplasmic"/>
    <property type="match status" value="1"/>
</dbReference>
<dbReference type="SUPFAM" id="SSF52374">
    <property type="entry name" value="Nucleotidylyl transferase"/>
    <property type="match status" value="1"/>
</dbReference>
<dbReference type="EC" id="6.1.1.2" evidence="3"/>
<evidence type="ECO:0000313" key="14">
    <source>
        <dbReference type="Proteomes" id="UP000886520"/>
    </source>
</evidence>
<dbReference type="InterPro" id="IPR002305">
    <property type="entry name" value="aa-tRNA-synth_Ic"/>
</dbReference>
<keyword evidence="9 12" id="KW-0648">Protein biosynthesis</keyword>
<dbReference type="PANTHER" id="PTHR10055:SF1">
    <property type="entry name" value="TRYPTOPHAN--TRNA LIGASE, CYTOPLASMIC"/>
    <property type="match status" value="1"/>
</dbReference>
<evidence type="ECO:0000256" key="1">
    <source>
        <dbReference type="ARBA" id="ARBA00004496"/>
    </source>
</evidence>
<dbReference type="InterPro" id="IPR014729">
    <property type="entry name" value="Rossmann-like_a/b/a_fold"/>
</dbReference>
<dbReference type="PANTHER" id="PTHR10055">
    <property type="entry name" value="TRYPTOPHANYL-TRNA SYNTHETASE"/>
    <property type="match status" value="1"/>
</dbReference>
<evidence type="ECO:0000256" key="4">
    <source>
        <dbReference type="ARBA" id="ARBA00013782"/>
    </source>
</evidence>
<evidence type="ECO:0000256" key="7">
    <source>
        <dbReference type="ARBA" id="ARBA00022741"/>
    </source>
</evidence>
<evidence type="ECO:0000256" key="2">
    <source>
        <dbReference type="ARBA" id="ARBA00005594"/>
    </source>
</evidence>
<evidence type="ECO:0000256" key="9">
    <source>
        <dbReference type="ARBA" id="ARBA00022917"/>
    </source>
</evidence>
<dbReference type="FunFam" id="3.40.50.620:FF:000033">
    <property type="entry name" value="tryptophan--tRNA ligase, cytoplasmic"/>
    <property type="match status" value="1"/>
</dbReference>
<keyword evidence="7 12" id="KW-0547">Nucleotide-binding</keyword>
<dbReference type="GO" id="GO:0005524">
    <property type="term" value="F:ATP binding"/>
    <property type="evidence" value="ECO:0007669"/>
    <property type="project" value="UniProtKB-KW"/>
</dbReference>
<evidence type="ECO:0000256" key="12">
    <source>
        <dbReference type="RuleBase" id="RU363036"/>
    </source>
</evidence>
<keyword evidence="6 12" id="KW-0436">Ligase</keyword>
<gene>
    <name evidence="13" type="ORF">GOP47_0002000</name>
</gene>
<dbReference type="OrthoDB" id="10261385at2759"/>
<dbReference type="Pfam" id="PF00579">
    <property type="entry name" value="tRNA-synt_1b"/>
    <property type="match status" value="1"/>
</dbReference>
<dbReference type="GO" id="GO:0009791">
    <property type="term" value="P:post-embryonic development"/>
    <property type="evidence" value="ECO:0007669"/>
    <property type="project" value="UniProtKB-ARBA"/>
</dbReference>
<keyword evidence="5" id="KW-0963">Cytoplasm</keyword>
<name>A0A9D4VB70_ADICA</name>
<dbReference type="PROSITE" id="PS00178">
    <property type="entry name" value="AA_TRNA_LIGASE_I"/>
    <property type="match status" value="1"/>
</dbReference>
<evidence type="ECO:0000256" key="6">
    <source>
        <dbReference type="ARBA" id="ARBA00022598"/>
    </source>
</evidence>
<comment type="caution">
    <text evidence="13">The sequence shown here is derived from an EMBL/GenBank/DDBJ whole genome shotgun (WGS) entry which is preliminary data.</text>
</comment>
<proteinExistence type="inferred from homology"/>
<dbReference type="GO" id="GO:0006436">
    <property type="term" value="P:tryptophanyl-tRNA aminoacylation"/>
    <property type="evidence" value="ECO:0007669"/>
    <property type="project" value="InterPro"/>
</dbReference>